<gene>
    <name evidence="2" type="ORF">NDU88_009651</name>
</gene>
<name>A0AAV7S113_PLEWA</name>
<protein>
    <submittedName>
        <fullName evidence="2">Uncharacterized protein</fullName>
    </submittedName>
</protein>
<dbReference type="EMBL" id="JANPWB010000009">
    <property type="protein sequence ID" value="KAJ1156935.1"/>
    <property type="molecule type" value="Genomic_DNA"/>
</dbReference>
<evidence type="ECO:0000313" key="2">
    <source>
        <dbReference type="EMBL" id="KAJ1156935.1"/>
    </source>
</evidence>
<dbReference type="Proteomes" id="UP001066276">
    <property type="component" value="Chromosome 5"/>
</dbReference>
<keyword evidence="3" id="KW-1185">Reference proteome</keyword>
<evidence type="ECO:0000256" key="1">
    <source>
        <dbReference type="SAM" id="MobiDB-lite"/>
    </source>
</evidence>
<dbReference type="AlphaFoldDB" id="A0AAV7S113"/>
<sequence length="170" mass="18182">MAGSRRPVRCLSEEIGKRWPALSSGPSRAGGLPRVAENRGAPGTGPLQNEITPADGNIAREHYGTIYHSGPPTAAPDPIGGDGNGLSAPTNTEEPSQAEVLAAIQGSRVALEGKIETVTVEVNLLRADLRKFSDNVKVVEGSFVEMKTEVMTQEARGEKRKQNRRLLVEM</sequence>
<proteinExistence type="predicted"/>
<organism evidence="2 3">
    <name type="scientific">Pleurodeles waltl</name>
    <name type="common">Iberian ribbed newt</name>
    <dbReference type="NCBI Taxonomy" id="8319"/>
    <lineage>
        <taxon>Eukaryota</taxon>
        <taxon>Metazoa</taxon>
        <taxon>Chordata</taxon>
        <taxon>Craniata</taxon>
        <taxon>Vertebrata</taxon>
        <taxon>Euteleostomi</taxon>
        <taxon>Amphibia</taxon>
        <taxon>Batrachia</taxon>
        <taxon>Caudata</taxon>
        <taxon>Salamandroidea</taxon>
        <taxon>Salamandridae</taxon>
        <taxon>Pleurodelinae</taxon>
        <taxon>Pleurodeles</taxon>
    </lineage>
</organism>
<evidence type="ECO:0000313" key="3">
    <source>
        <dbReference type="Proteomes" id="UP001066276"/>
    </source>
</evidence>
<accession>A0AAV7S113</accession>
<comment type="caution">
    <text evidence="2">The sequence shown here is derived from an EMBL/GenBank/DDBJ whole genome shotgun (WGS) entry which is preliminary data.</text>
</comment>
<reference evidence="2" key="1">
    <citation type="journal article" date="2022" name="bioRxiv">
        <title>Sequencing and chromosome-scale assembly of the giantPleurodeles waltlgenome.</title>
        <authorList>
            <person name="Brown T."/>
            <person name="Elewa A."/>
            <person name="Iarovenko S."/>
            <person name="Subramanian E."/>
            <person name="Araus A.J."/>
            <person name="Petzold A."/>
            <person name="Susuki M."/>
            <person name="Suzuki K.-i.T."/>
            <person name="Hayashi T."/>
            <person name="Toyoda A."/>
            <person name="Oliveira C."/>
            <person name="Osipova E."/>
            <person name="Leigh N.D."/>
            <person name="Simon A."/>
            <person name="Yun M.H."/>
        </authorList>
    </citation>
    <scope>NUCLEOTIDE SEQUENCE</scope>
    <source>
        <strain evidence="2">20211129_DDA</strain>
        <tissue evidence="2">Liver</tissue>
    </source>
</reference>
<feature type="region of interest" description="Disordered" evidence="1">
    <location>
        <begin position="19"/>
        <end position="95"/>
    </location>
</feature>